<evidence type="ECO:0000313" key="2">
    <source>
        <dbReference type="Proteomes" id="UP001250656"/>
    </source>
</evidence>
<dbReference type="SUPFAM" id="SSF75708">
    <property type="entry name" value="Chemotaxis phosphatase CheZ"/>
    <property type="match status" value="1"/>
</dbReference>
<protein>
    <submittedName>
        <fullName evidence="1">Uncharacterized protein</fullName>
    </submittedName>
</protein>
<dbReference type="EMBL" id="JAVTTP010000001">
    <property type="protein sequence ID" value="MDT7829742.1"/>
    <property type="molecule type" value="Genomic_DNA"/>
</dbReference>
<gene>
    <name evidence="1" type="ORF">RQM65_13795</name>
</gene>
<keyword evidence="2" id="KW-1185">Reference proteome</keyword>
<reference evidence="1 2" key="1">
    <citation type="submission" date="2023-09" db="EMBL/GenBank/DDBJ databases">
        <title>Novel taxa isolated from Blanes Bay.</title>
        <authorList>
            <person name="Rey-Velasco X."/>
            <person name="Lucena T."/>
        </authorList>
    </citation>
    <scope>NUCLEOTIDE SEQUENCE [LARGE SCALE GENOMIC DNA]</scope>
    <source>
        <strain evidence="1 2">S334</strain>
    </source>
</reference>
<evidence type="ECO:0000313" key="1">
    <source>
        <dbReference type="EMBL" id="MDT7829742.1"/>
    </source>
</evidence>
<dbReference type="Proteomes" id="UP001250656">
    <property type="component" value="Unassembled WGS sequence"/>
</dbReference>
<accession>A0ABU3L8D5</accession>
<dbReference type="RefSeq" id="WP_314015885.1">
    <property type="nucleotide sequence ID" value="NZ_JAVTTP010000001.1"/>
</dbReference>
<comment type="caution">
    <text evidence="1">The sequence shown here is derived from an EMBL/GenBank/DDBJ whole genome shotgun (WGS) entry which is preliminary data.</text>
</comment>
<organism evidence="1 2">
    <name type="scientific">Pricia mediterranea</name>
    <dbReference type="NCBI Taxonomy" id="3076079"/>
    <lineage>
        <taxon>Bacteria</taxon>
        <taxon>Pseudomonadati</taxon>
        <taxon>Bacteroidota</taxon>
        <taxon>Flavobacteriia</taxon>
        <taxon>Flavobacteriales</taxon>
        <taxon>Flavobacteriaceae</taxon>
        <taxon>Pricia</taxon>
    </lineage>
</organism>
<proteinExistence type="predicted"/>
<name>A0ABU3L8D5_9FLAO</name>
<sequence>MKSLTSHQVKELADNLLRMTNALGNYRYENYEHLTEEQNLRIKNLHRRQLSLTTRLYTQSAILVMEEVETSLKHIETITHDTRKLYKELGSVQKIINRATSVLTLAIAIIGLDPKGITSSIEDLLTKAA</sequence>